<comment type="caution">
    <text evidence="1">The sequence shown here is derived from an EMBL/GenBank/DDBJ whole genome shotgun (WGS) entry which is preliminary data.</text>
</comment>
<dbReference type="Proteomes" id="UP001202328">
    <property type="component" value="Unassembled WGS sequence"/>
</dbReference>
<dbReference type="EMBL" id="JAJJMB010008749">
    <property type="protein sequence ID" value="KAI3921197.1"/>
    <property type="molecule type" value="Genomic_DNA"/>
</dbReference>
<organism evidence="1 2">
    <name type="scientific">Papaver atlanticum</name>
    <dbReference type="NCBI Taxonomy" id="357466"/>
    <lineage>
        <taxon>Eukaryota</taxon>
        <taxon>Viridiplantae</taxon>
        <taxon>Streptophyta</taxon>
        <taxon>Embryophyta</taxon>
        <taxon>Tracheophyta</taxon>
        <taxon>Spermatophyta</taxon>
        <taxon>Magnoliopsida</taxon>
        <taxon>Ranunculales</taxon>
        <taxon>Papaveraceae</taxon>
        <taxon>Papaveroideae</taxon>
        <taxon>Papaver</taxon>
    </lineage>
</organism>
<keyword evidence="2" id="KW-1185">Reference proteome</keyword>
<gene>
    <name evidence="1" type="ORF">MKW98_012767</name>
</gene>
<sequence>MEEIRQSWSKLIHYMDTALPQKKKPITGSFGSHQGAHLGTIQNHQLFESSCHQKSDMVPGAATTTTTSTAIQSPVQVVQHSPSIFSSNGPYFSSWGLTASVNYQVGILDSSDIFVCRPTSDLHSPATAPTLTALTASVYDIKHSVYPRRKQKMALFAVVKIQISYVFTSGHTLMSSDN</sequence>
<dbReference type="AlphaFoldDB" id="A0AAD4SUS6"/>
<evidence type="ECO:0000313" key="2">
    <source>
        <dbReference type="Proteomes" id="UP001202328"/>
    </source>
</evidence>
<proteinExistence type="predicted"/>
<evidence type="ECO:0000313" key="1">
    <source>
        <dbReference type="EMBL" id="KAI3921197.1"/>
    </source>
</evidence>
<protein>
    <submittedName>
        <fullName evidence="1">Uncharacterized protein</fullName>
    </submittedName>
</protein>
<name>A0AAD4SUS6_9MAGN</name>
<accession>A0AAD4SUS6</accession>
<reference evidence="1" key="1">
    <citation type="submission" date="2022-04" db="EMBL/GenBank/DDBJ databases">
        <title>A functionally conserved STORR gene fusion in Papaver species that diverged 16.8 million years ago.</title>
        <authorList>
            <person name="Catania T."/>
        </authorList>
    </citation>
    <scope>NUCLEOTIDE SEQUENCE</scope>
    <source>
        <strain evidence="1">S-188037</strain>
    </source>
</reference>